<sequence>MRAPLAQPSCFSLRLEKGEDVTFPDWSFDVPHDVTILVIQKLDSDLSHLTPRPSTAHNFDHDGMLHLRFHP</sequence>
<accession>I3S231</accession>
<organism evidence="1">
    <name type="scientific">Lotus japonicus</name>
    <name type="common">Lotus corniculatus var. japonicus</name>
    <dbReference type="NCBI Taxonomy" id="34305"/>
    <lineage>
        <taxon>Eukaryota</taxon>
        <taxon>Viridiplantae</taxon>
        <taxon>Streptophyta</taxon>
        <taxon>Embryophyta</taxon>
        <taxon>Tracheophyta</taxon>
        <taxon>Spermatophyta</taxon>
        <taxon>Magnoliopsida</taxon>
        <taxon>eudicotyledons</taxon>
        <taxon>Gunneridae</taxon>
        <taxon>Pentapetalae</taxon>
        <taxon>rosids</taxon>
        <taxon>fabids</taxon>
        <taxon>Fabales</taxon>
        <taxon>Fabaceae</taxon>
        <taxon>Papilionoideae</taxon>
        <taxon>50 kb inversion clade</taxon>
        <taxon>NPAAA clade</taxon>
        <taxon>Hologalegina</taxon>
        <taxon>robinioid clade</taxon>
        <taxon>Loteae</taxon>
        <taxon>Lotus</taxon>
    </lineage>
</organism>
<evidence type="ECO:0000313" key="1">
    <source>
        <dbReference type="EMBL" id="AFK34323.1"/>
    </source>
</evidence>
<reference evidence="1" key="1">
    <citation type="submission" date="2012-05" db="EMBL/GenBank/DDBJ databases">
        <authorList>
            <person name="Krishnakumar V."/>
            <person name="Cheung F."/>
            <person name="Xiao Y."/>
            <person name="Chan A."/>
            <person name="Moskal W.A."/>
            <person name="Town C.D."/>
        </authorList>
    </citation>
    <scope>NUCLEOTIDE SEQUENCE</scope>
</reference>
<name>I3S231_LOTJA</name>
<dbReference type="AlphaFoldDB" id="I3S231"/>
<protein>
    <submittedName>
        <fullName evidence="1">Uncharacterized protein</fullName>
    </submittedName>
</protein>
<proteinExistence type="evidence at transcript level"/>
<dbReference type="EMBL" id="BT134528">
    <property type="protein sequence ID" value="AFK34323.1"/>
    <property type="molecule type" value="mRNA"/>
</dbReference>